<evidence type="ECO:0000313" key="8">
    <source>
        <dbReference type="Proteomes" id="UP000199642"/>
    </source>
</evidence>
<organism evidence="7 8">
    <name type="scientific">Algoriphagus hitonicola</name>
    <dbReference type="NCBI Taxonomy" id="435880"/>
    <lineage>
        <taxon>Bacteria</taxon>
        <taxon>Pseudomonadati</taxon>
        <taxon>Bacteroidota</taxon>
        <taxon>Cytophagia</taxon>
        <taxon>Cytophagales</taxon>
        <taxon>Cyclobacteriaceae</taxon>
        <taxon>Algoriphagus</taxon>
    </lineage>
</organism>
<reference evidence="8" key="1">
    <citation type="submission" date="2016-10" db="EMBL/GenBank/DDBJ databases">
        <authorList>
            <person name="Varghese N."/>
            <person name="Submissions S."/>
        </authorList>
    </citation>
    <scope>NUCLEOTIDE SEQUENCE [LARGE SCALE GENOMIC DNA]</scope>
    <source>
        <strain evidence="8">DSM 19315</strain>
    </source>
</reference>
<feature type="transmembrane region" description="Helical" evidence="6">
    <location>
        <begin position="12"/>
        <end position="41"/>
    </location>
</feature>
<evidence type="ECO:0000256" key="5">
    <source>
        <dbReference type="ARBA" id="ARBA00023136"/>
    </source>
</evidence>
<dbReference type="Gene3D" id="1.20.1740.10">
    <property type="entry name" value="Amino acid/polyamine transporter I"/>
    <property type="match status" value="1"/>
</dbReference>
<dbReference type="PANTHER" id="PTHR42770">
    <property type="entry name" value="AMINO ACID TRANSPORTER-RELATED"/>
    <property type="match status" value="1"/>
</dbReference>
<dbReference type="EMBL" id="FOPC01000002">
    <property type="protein sequence ID" value="SFG22174.1"/>
    <property type="molecule type" value="Genomic_DNA"/>
</dbReference>
<proteinExistence type="predicted"/>
<evidence type="ECO:0000313" key="7">
    <source>
        <dbReference type="EMBL" id="SFG22174.1"/>
    </source>
</evidence>
<dbReference type="PANTHER" id="PTHR42770:SF7">
    <property type="entry name" value="MEMBRANE PROTEIN"/>
    <property type="match status" value="1"/>
</dbReference>
<feature type="transmembrane region" description="Helical" evidence="6">
    <location>
        <begin position="227"/>
        <end position="247"/>
    </location>
</feature>
<accession>A0A1I2Q1F5</accession>
<feature type="transmembrane region" description="Helical" evidence="6">
    <location>
        <begin position="347"/>
        <end position="368"/>
    </location>
</feature>
<feature type="transmembrane region" description="Helical" evidence="6">
    <location>
        <begin position="411"/>
        <end position="430"/>
    </location>
</feature>
<feature type="transmembrane region" description="Helical" evidence="6">
    <location>
        <begin position="322"/>
        <end position="341"/>
    </location>
</feature>
<feature type="transmembrane region" description="Helical" evidence="6">
    <location>
        <begin position="276"/>
        <end position="297"/>
    </location>
</feature>
<feature type="transmembrane region" description="Helical" evidence="6">
    <location>
        <begin position="158"/>
        <end position="178"/>
    </location>
</feature>
<dbReference type="AlphaFoldDB" id="A0A1I2Q1F5"/>
<feature type="transmembrane region" description="Helical" evidence="6">
    <location>
        <begin position="127"/>
        <end position="146"/>
    </location>
</feature>
<dbReference type="RefSeq" id="WP_092788809.1">
    <property type="nucleotide sequence ID" value="NZ_FOPC01000002.1"/>
</dbReference>
<keyword evidence="3 6" id="KW-0812">Transmembrane</keyword>
<dbReference type="GO" id="GO:0005886">
    <property type="term" value="C:plasma membrane"/>
    <property type="evidence" value="ECO:0007669"/>
    <property type="project" value="UniProtKB-SubCell"/>
</dbReference>
<dbReference type="InterPro" id="IPR050367">
    <property type="entry name" value="APC_superfamily"/>
</dbReference>
<evidence type="ECO:0000256" key="2">
    <source>
        <dbReference type="ARBA" id="ARBA00022475"/>
    </source>
</evidence>
<feature type="transmembrane region" description="Helical" evidence="6">
    <location>
        <begin position="47"/>
        <end position="67"/>
    </location>
</feature>
<dbReference type="PIRSF" id="PIRSF006060">
    <property type="entry name" value="AA_transporter"/>
    <property type="match status" value="1"/>
</dbReference>
<keyword evidence="5 6" id="KW-0472">Membrane</keyword>
<evidence type="ECO:0000256" key="1">
    <source>
        <dbReference type="ARBA" id="ARBA00004651"/>
    </source>
</evidence>
<feature type="transmembrane region" description="Helical" evidence="6">
    <location>
        <begin position="88"/>
        <end position="112"/>
    </location>
</feature>
<evidence type="ECO:0000256" key="3">
    <source>
        <dbReference type="ARBA" id="ARBA00022692"/>
    </source>
</evidence>
<feature type="transmembrane region" description="Helical" evidence="6">
    <location>
        <begin position="198"/>
        <end position="215"/>
    </location>
</feature>
<evidence type="ECO:0000256" key="6">
    <source>
        <dbReference type="SAM" id="Phobius"/>
    </source>
</evidence>
<dbReference type="Proteomes" id="UP000199642">
    <property type="component" value="Unassembled WGS sequence"/>
</dbReference>
<gene>
    <name evidence="7" type="ORF">SAMN04487988_10271</name>
</gene>
<keyword evidence="2" id="KW-1003">Cell membrane</keyword>
<keyword evidence="8" id="KW-1185">Reference proteome</keyword>
<dbReference type="Pfam" id="PF13520">
    <property type="entry name" value="AA_permease_2"/>
    <property type="match status" value="1"/>
</dbReference>
<comment type="subcellular location">
    <subcellularLocation>
        <location evidence="1">Cell membrane</location>
        <topology evidence="1">Multi-pass membrane protein</topology>
    </subcellularLocation>
</comment>
<sequence>MEDLETNKLKREVGILGVVTNVLSISIGSGIFLLPALVFVILGNGSILAYIFCGLIFLALGLCFAEVSSRVTDTGGMYVYIERAFGPLAGFLSNSLYLFGVGVLACAALLNAMADIAATSFPVLGEVWARVGFFSVILGIISLLSVRGIKDSMIFVKILTFTKVLAMLVLVTFGLSAISLDNIIWKGFPEFSKIGEASLLLIFAFLGGELALSVGGEMKNPKRTAPLGFVIGIFGVVLIFCLIHLAVQGVLGQTLIENQEAPLAELAKNLAGNTGFLLILIVSFIAVWSTFSSIFLLKNRILYAGAVDGILPKVFAKLHPKYGTPAIAIVFLAILELLIAGTGSFRYLLILVTGNSILIYLGVILAFFKFRITEKNPGPELFKIKGGYFLGTFALIALIWVFFQLSQTELLGIGLFVLILYIIYHLIAFYKRKKPSINQQITPL</sequence>
<evidence type="ECO:0000256" key="4">
    <source>
        <dbReference type="ARBA" id="ARBA00022989"/>
    </source>
</evidence>
<dbReference type="STRING" id="435880.SAMN04487988_10271"/>
<name>A0A1I2Q1F5_9BACT</name>
<dbReference type="OrthoDB" id="9806937at2"/>
<keyword evidence="4 6" id="KW-1133">Transmembrane helix</keyword>
<dbReference type="InterPro" id="IPR002293">
    <property type="entry name" value="AA/rel_permease1"/>
</dbReference>
<dbReference type="GO" id="GO:0022857">
    <property type="term" value="F:transmembrane transporter activity"/>
    <property type="evidence" value="ECO:0007669"/>
    <property type="project" value="InterPro"/>
</dbReference>
<protein>
    <submittedName>
        <fullName evidence="7">Amino acid/polyamine/organocation transporter, APC superfamily</fullName>
    </submittedName>
</protein>
<feature type="transmembrane region" description="Helical" evidence="6">
    <location>
        <begin position="388"/>
        <end position="405"/>
    </location>
</feature>